<reference evidence="10 11" key="1">
    <citation type="journal article" date="2023" name="Commun. Biol.">
        <title>Genome analysis of Parmales, the sister group of diatoms, reveals the evolutionary specialization of diatoms from phago-mixotrophs to photoautotrophs.</title>
        <authorList>
            <person name="Ban H."/>
            <person name="Sato S."/>
            <person name="Yoshikawa S."/>
            <person name="Yamada K."/>
            <person name="Nakamura Y."/>
            <person name="Ichinomiya M."/>
            <person name="Sato N."/>
            <person name="Blanc-Mathieu R."/>
            <person name="Endo H."/>
            <person name="Kuwata A."/>
            <person name="Ogata H."/>
        </authorList>
    </citation>
    <scope>NUCLEOTIDE SEQUENCE [LARGE SCALE GENOMIC DNA]</scope>
</reference>
<dbReference type="Gene3D" id="3.20.20.190">
    <property type="entry name" value="Phosphatidylinositol (PI) phosphodiesterase"/>
    <property type="match status" value="1"/>
</dbReference>
<dbReference type="EMBL" id="BRYB01000231">
    <property type="protein sequence ID" value="GMI25794.1"/>
    <property type="molecule type" value="Genomic_DNA"/>
</dbReference>
<dbReference type="InterPro" id="IPR052271">
    <property type="entry name" value="GDPD-Related"/>
</dbReference>
<evidence type="ECO:0000259" key="9">
    <source>
        <dbReference type="PROSITE" id="PS51704"/>
    </source>
</evidence>
<keyword evidence="11" id="KW-1185">Reference proteome</keyword>
<name>A0ABQ6MGQ7_9STRA</name>
<feature type="transmembrane region" description="Helical" evidence="8">
    <location>
        <begin position="281"/>
        <end position="307"/>
    </location>
</feature>
<dbReference type="PROSITE" id="PS51704">
    <property type="entry name" value="GP_PDE"/>
    <property type="match status" value="1"/>
</dbReference>
<feature type="transmembrane region" description="Helical" evidence="8">
    <location>
        <begin position="15"/>
        <end position="42"/>
    </location>
</feature>
<keyword evidence="4" id="KW-0378">Hydrolase</keyword>
<evidence type="ECO:0000256" key="4">
    <source>
        <dbReference type="ARBA" id="ARBA00022801"/>
    </source>
</evidence>
<evidence type="ECO:0000256" key="3">
    <source>
        <dbReference type="ARBA" id="ARBA00022692"/>
    </source>
</evidence>
<keyword evidence="5 8" id="KW-1133">Transmembrane helix</keyword>
<sequence>MVPRFLLERFSNPSLVLVVFLLVPVFWPLLFFTWPVICFFIVSDKFLRNPLLIHTNKNLLRDMYLFKKCSASVRRGASSSVVSSGTSPPPVRRQNVTRNPIVIAHRCGGGEFPENTIAAAKSTLASTPGSTILHVDLHLTRDKEVICFHDQEPHERNMLKLTGRDASIRTFTYAELPPLSPRIPTNPLCDLGTYIDTTQFREDGRTICKFEDLCENFIDTPMILELWDDDPELVARTHDILFNYRKSRHVVWGNRFSREIQSTCEQHDLAMPTFNTASQWIIVYICYYLGLLPFVPLLHFDVFHAVLINEDRYRRLLLGAVPAKMRGVARLVFGAVCRTANYFLRAPGLFGHLSARGIPVVGFSINDTDEWAYACQHNFAAVVTDYPKKMVSFLRGNVQVLKVKDGRERF</sequence>
<keyword evidence="7 8" id="KW-0472">Membrane</keyword>
<evidence type="ECO:0000256" key="7">
    <source>
        <dbReference type="ARBA" id="ARBA00023136"/>
    </source>
</evidence>
<comment type="similarity">
    <text evidence="2">Belongs to the glycerophosphoryl diester phosphodiesterase family.</text>
</comment>
<feature type="domain" description="GP-PDE" evidence="9">
    <location>
        <begin position="100"/>
        <end position="394"/>
    </location>
</feature>
<evidence type="ECO:0000256" key="1">
    <source>
        <dbReference type="ARBA" id="ARBA00004370"/>
    </source>
</evidence>
<organism evidence="10 11">
    <name type="scientific">Tetraparma gracilis</name>
    <dbReference type="NCBI Taxonomy" id="2962635"/>
    <lineage>
        <taxon>Eukaryota</taxon>
        <taxon>Sar</taxon>
        <taxon>Stramenopiles</taxon>
        <taxon>Ochrophyta</taxon>
        <taxon>Bolidophyceae</taxon>
        <taxon>Parmales</taxon>
        <taxon>Triparmaceae</taxon>
        <taxon>Tetraparma</taxon>
    </lineage>
</organism>
<evidence type="ECO:0000256" key="2">
    <source>
        <dbReference type="ARBA" id="ARBA00007277"/>
    </source>
</evidence>
<protein>
    <recommendedName>
        <fullName evidence="9">GP-PDE domain-containing protein</fullName>
    </recommendedName>
</protein>
<evidence type="ECO:0000313" key="11">
    <source>
        <dbReference type="Proteomes" id="UP001165060"/>
    </source>
</evidence>
<evidence type="ECO:0000313" key="10">
    <source>
        <dbReference type="EMBL" id="GMI25794.1"/>
    </source>
</evidence>
<proteinExistence type="inferred from homology"/>
<comment type="caution">
    <text evidence="10">The sequence shown here is derived from an EMBL/GenBank/DDBJ whole genome shotgun (WGS) entry which is preliminary data.</text>
</comment>
<evidence type="ECO:0000256" key="6">
    <source>
        <dbReference type="ARBA" id="ARBA00023098"/>
    </source>
</evidence>
<dbReference type="InterPro" id="IPR017946">
    <property type="entry name" value="PLC-like_Pdiesterase_TIM-brl"/>
</dbReference>
<dbReference type="PANTHER" id="PTHR42758:SF2">
    <property type="entry name" value="PHOSPHATIDYLGLYCEROL PHOSPHOLIPASE C"/>
    <property type="match status" value="1"/>
</dbReference>
<accession>A0ABQ6MGQ7</accession>
<dbReference type="SUPFAM" id="SSF51695">
    <property type="entry name" value="PLC-like phosphodiesterases"/>
    <property type="match status" value="1"/>
</dbReference>
<evidence type="ECO:0000256" key="8">
    <source>
        <dbReference type="SAM" id="Phobius"/>
    </source>
</evidence>
<keyword evidence="3 8" id="KW-0812">Transmembrane</keyword>
<keyword evidence="6" id="KW-0443">Lipid metabolism</keyword>
<dbReference type="Proteomes" id="UP001165060">
    <property type="component" value="Unassembled WGS sequence"/>
</dbReference>
<dbReference type="PANTHER" id="PTHR42758">
    <property type="entry name" value="PHOSPHATIDYLGLYCEROL PHOSPHOLIPASE C"/>
    <property type="match status" value="1"/>
</dbReference>
<comment type="subcellular location">
    <subcellularLocation>
        <location evidence="1">Membrane</location>
    </subcellularLocation>
</comment>
<dbReference type="Pfam" id="PF03009">
    <property type="entry name" value="GDPD"/>
    <property type="match status" value="1"/>
</dbReference>
<dbReference type="InterPro" id="IPR030395">
    <property type="entry name" value="GP_PDE_dom"/>
</dbReference>
<gene>
    <name evidence="10" type="ORF">TeGR_g3723</name>
</gene>
<evidence type="ECO:0000256" key="5">
    <source>
        <dbReference type="ARBA" id="ARBA00022989"/>
    </source>
</evidence>